<dbReference type="CDD" id="cd06462">
    <property type="entry name" value="Peptidase_S24_S26"/>
    <property type="match status" value="1"/>
</dbReference>
<dbReference type="Proteomes" id="UP000823617">
    <property type="component" value="Unassembled WGS sequence"/>
</dbReference>
<comment type="caution">
    <text evidence="2">The sequence shown here is derived from an EMBL/GenBank/DDBJ whole genome shotgun (WGS) entry which is preliminary data.</text>
</comment>
<evidence type="ECO:0000313" key="3">
    <source>
        <dbReference type="Proteomes" id="UP000823617"/>
    </source>
</evidence>
<dbReference type="Gene3D" id="2.10.109.10">
    <property type="entry name" value="Umud Fragment, subunit A"/>
    <property type="match status" value="1"/>
</dbReference>
<reference evidence="2" key="1">
    <citation type="submission" date="2020-10" db="EMBL/GenBank/DDBJ databases">
        <authorList>
            <person name="Gilroy R."/>
        </authorList>
    </citation>
    <scope>NUCLEOTIDE SEQUENCE</scope>
    <source>
        <strain evidence="2">B1-3475</strain>
    </source>
</reference>
<dbReference type="InterPro" id="IPR036286">
    <property type="entry name" value="LexA/Signal_pep-like_sf"/>
</dbReference>
<sequence length="143" mass="16119">MEDSLKIPNIDLLEECMELLDEGKTVLLTAKGSSMHPFIRNGEKILLQKKESYRRGDIVLARTDNGTTVLHRIIRTGNGTATLMGDRNLRKKEKCPSSGIKGKVISISGKRGIRLTSSWRHRCLSAIWLCLIPVRRLLVKCFC</sequence>
<accession>A0A9D9HKF4</accession>
<evidence type="ECO:0000259" key="1">
    <source>
        <dbReference type="Pfam" id="PF00717"/>
    </source>
</evidence>
<gene>
    <name evidence="2" type="ORF">IAC08_03680</name>
</gene>
<dbReference type="AlphaFoldDB" id="A0A9D9HKF4"/>
<name>A0A9D9HKF4_9BACT</name>
<dbReference type="SUPFAM" id="SSF51306">
    <property type="entry name" value="LexA/Signal peptidase"/>
    <property type="match status" value="1"/>
</dbReference>
<reference evidence="2" key="2">
    <citation type="journal article" date="2021" name="PeerJ">
        <title>Extensive microbial diversity within the chicken gut microbiome revealed by metagenomics and culture.</title>
        <authorList>
            <person name="Gilroy R."/>
            <person name="Ravi A."/>
            <person name="Getino M."/>
            <person name="Pursley I."/>
            <person name="Horton D.L."/>
            <person name="Alikhan N.F."/>
            <person name="Baker D."/>
            <person name="Gharbi K."/>
            <person name="Hall N."/>
            <person name="Watson M."/>
            <person name="Adriaenssens E.M."/>
            <person name="Foster-Nyarko E."/>
            <person name="Jarju S."/>
            <person name="Secka A."/>
            <person name="Antonio M."/>
            <person name="Oren A."/>
            <person name="Chaudhuri R.R."/>
            <person name="La Ragione R."/>
            <person name="Hildebrand F."/>
            <person name="Pallen M.J."/>
        </authorList>
    </citation>
    <scope>NUCLEOTIDE SEQUENCE</scope>
    <source>
        <strain evidence="2">B1-3475</strain>
    </source>
</reference>
<dbReference type="EMBL" id="JADIMK010000038">
    <property type="protein sequence ID" value="MBO8455487.1"/>
    <property type="molecule type" value="Genomic_DNA"/>
</dbReference>
<organism evidence="2 3">
    <name type="scientific">Candidatus Cryptobacteroides intestinigallinarum</name>
    <dbReference type="NCBI Taxonomy" id="2840767"/>
    <lineage>
        <taxon>Bacteria</taxon>
        <taxon>Pseudomonadati</taxon>
        <taxon>Bacteroidota</taxon>
        <taxon>Bacteroidia</taxon>
        <taxon>Bacteroidales</taxon>
        <taxon>Candidatus Cryptobacteroides</taxon>
    </lineage>
</organism>
<protein>
    <submittedName>
        <fullName evidence="2">S24/S26 family peptidase</fullName>
    </submittedName>
</protein>
<evidence type="ECO:0000313" key="2">
    <source>
        <dbReference type="EMBL" id="MBO8455487.1"/>
    </source>
</evidence>
<dbReference type="Pfam" id="PF00717">
    <property type="entry name" value="Peptidase_S24"/>
    <property type="match status" value="1"/>
</dbReference>
<feature type="domain" description="Peptidase S24/S26A/S26B/S26C" evidence="1">
    <location>
        <begin position="17"/>
        <end position="86"/>
    </location>
</feature>
<dbReference type="InterPro" id="IPR015927">
    <property type="entry name" value="Peptidase_S24_S26A/B/C"/>
</dbReference>
<proteinExistence type="predicted"/>